<evidence type="ECO:0000259" key="3">
    <source>
        <dbReference type="Pfam" id="PF18962"/>
    </source>
</evidence>
<evidence type="ECO:0000256" key="1">
    <source>
        <dbReference type="ARBA" id="ARBA00022729"/>
    </source>
</evidence>
<dbReference type="Pfam" id="PF18962">
    <property type="entry name" value="Por_Secre_tail"/>
    <property type="match status" value="1"/>
</dbReference>
<dbReference type="RefSeq" id="WP_076357729.1">
    <property type="nucleotide sequence ID" value="NZ_FTNZ01000016.1"/>
</dbReference>
<feature type="domain" description="Secretion system C-terminal sorting" evidence="3">
    <location>
        <begin position="226"/>
        <end position="292"/>
    </location>
</feature>
<sequence length="294" mass="31986">MNKKLLLTLAITLSVLAFSQNISFETSEGYTIGNLTGQQSWARWGGITNNNSKVINTTATAGSNSVNVISNSSGTSGGITKNVSGFTKTEYSFDYKTSAIGSSEYHMVVQDLDDNIVGGFNIEPSQGGLLVYNGVIDDGVVTSVNISANTWYNFKLVANLTTHTVTYYVNNVSLGSQPISNDVMGFNVLNFVYDNEGSGFTLDNIKILNADLLSTSENNDNAKIDVYPNPTSDFINIKTQDKINSMEIFDLSGKLLLKDVSGREQISISHLQNGSYILKIITKESTYTKKIIKN</sequence>
<proteinExistence type="predicted"/>
<feature type="signal peptide" evidence="2">
    <location>
        <begin position="1"/>
        <end position="19"/>
    </location>
</feature>
<dbReference type="STRING" id="112234.SAMN05421768_11616"/>
<evidence type="ECO:0000313" key="4">
    <source>
        <dbReference type="EMBL" id="SIS63080.1"/>
    </source>
</evidence>
<dbReference type="EMBL" id="FTNZ01000016">
    <property type="protein sequence ID" value="SIS63080.1"/>
    <property type="molecule type" value="Genomic_DNA"/>
</dbReference>
<protein>
    <submittedName>
        <fullName evidence="4">Por secretion system C-terminal sorting domain-containing protein</fullName>
    </submittedName>
</protein>
<accession>A0A1N7KNP3</accession>
<reference evidence="4 5" key="1">
    <citation type="submission" date="2017-01" db="EMBL/GenBank/DDBJ databases">
        <authorList>
            <person name="Mah S.A."/>
            <person name="Swanson W.J."/>
            <person name="Moy G.W."/>
            <person name="Vacquier V.D."/>
        </authorList>
    </citation>
    <scope>NUCLEOTIDE SEQUENCE [LARGE SCALE GENOMIC DNA]</scope>
    <source>
        <strain evidence="4 5">DSM 16927</strain>
    </source>
</reference>
<dbReference type="NCBIfam" id="TIGR04183">
    <property type="entry name" value="Por_Secre_tail"/>
    <property type="match status" value="1"/>
</dbReference>
<feature type="chain" id="PRO_5012116901" evidence="2">
    <location>
        <begin position="20"/>
        <end position="294"/>
    </location>
</feature>
<dbReference type="AlphaFoldDB" id="A0A1N7KNP3"/>
<evidence type="ECO:0000256" key="2">
    <source>
        <dbReference type="SAM" id="SignalP"/>
    </source>
</evidence>
<dbReference type="InterPro" id="IPR026444">
    <property type="entry name" value="Secre_tail"/>
</dbReference>
<name>A0A1N7KNP3_9FLAO</name>
<organism evidence="4 5">
    <name type="scientific">Chryseobacterium joostei</name>
    <dbReference type="NCBI Taxonomy" id="112234"/>
    <lineage>
        <taxon>Bacteria</taxon>
        <taxon>Pseudomonadati</taxon>
        <taxon>Bacteroidota</taxon>
        <taxon>Flavobacteriia</taxon>
        <taxon>Flavobacteriales</taxon>
        <taxon>Weeksellaceae</taxon>
        <taxon>Chryseobacterium group</taxon>
        <taxon>Chryseobacterium</taxon>
    </lineage>
</organism>
<dbReference type="Proteomes" id="UP000186106">
    <property type="component" value="Unassembled WGS sequence"/>
</dbReference>
<evidence type="ECO:0000313" key="5">
    <source>
        <dbReference type="Proteomes" id="UP000186106"/>
    </source>
</evidence>
<gene>
    <name evidence="4" type="ORF">SAMN05421768_11616</name>
</gene>
<keyword evidence="1 2" id="KW-0732">Signal</keyword>